<gene>
    <name evidence="2" type="ORF">GCM10023331_20940</name>
</gene>
<feature type="domain" description="Glycosyltransferase subfamily 4-like N-terminal" evidence="1">
    <location>
        <begin position="15"/>
        <end position="172"/>
    </location>
</feature>
<dbReference type="SUPFAM" id="SSF53756">
    <property type="entry name" value="UDP-Glycosyltransferase/glycogen phosphorylase"/>
    <property type="match status" value="1"/>
</dbReference>
<reference evidence="3" key="1">
    <citation type="journal article" date="2019" name="Int. J. Syst. Evol. Microbiol.">
        <title>The Global Catalogue of Microorganisms (GCM) 10K type strain sequencing project: providing services to taxonomists for standard genome sequencing and annotation.</title>
        <authorList>
            <consortium name="The Broad Institute Genomics Platform"/>
            <consortium name="The Broad Institute Genome Sequencing Center for Infectious Disease"/>
            <person name="Wu L."/>
            <person name="Ma J."/>
        </authorList>
    </citation>
    <scope>NUCLEOTIDE SEQUENCE [LARGE SCALE GENOMIC DNA]</scope>
    <source>
        <strain evidence="3">JCM 18326</strain>
    </source>
</reference>
<keyword evidence="3" id="KW-1185">Reference proteome</keyword>
<dbReference type="InterPro" id="IPR050194">
    <property type="entry name" value="Glycosyltransferase_grp1"/>
</dbReference>
<evidence type="ECO:0000259" key="1">
    <source>
        <dbReference type="Pfam" id="PF13439"/>
    </source>
</evidence>
<dbReference type="CDD" id="cd03801">
    <property type="entry name" value="GT4_PimA-like"/>
    <property type="match status" value="1"/>
</dbReference>
<evidence type="ECO:0000313" key="2">
    <source>
        <dbReference type="EMBL" id="GAA4835496.1"/>
    </source>
</evidence>
<dbReference type="EMBL" id="BAABJX010000032">
    <property type="protein sequence ID" value="GAA4835496.1"/>
    <property type="molecule type" value="Genomic_DNA"/>
</dbReference>
<accession>A0ABP9D942</accession>
<proteinExistence type="predicted"/>
<organism evidence="2 3">
    <name type="scientific">Algivirga pacifica</name>
    <dbReference type="NCBI Taxonomy" id="1162670"/>
    <lineage>
        <taxon>Bacteria</taxon>
        <taxon>Pseudomonadati</taxon>
        <taxon>Bacteroidota</taxon>
        <taxon>Cytophagia</taxon>
        <taxon>Cytophagales</taxon>
        <taxon>Flammeovirgaceae</taxon>
        <taxon>Algivirga</taxon>
    </lineage>
</organism>
<name>A0ABP9D942_9BACT</name>
<protein>
    <recommendedName>
        <fullName evidence="1">Glycosyltransferase subfamily 4-like N-terminal domain-containing protein</fullName>
    </recommendedName>
</protein>
<sequence length="372" mass="42227">MRLLWLTENYPPLRGGMAQSCDRIVYGLRNKGLQVDVVHLTERVREVTTEQQQGGKLIEVPVYESEAHTLQRLWNVLEKEKGGVEAVVAFGGYLPMLGGPVLSSWLQAPLVTMVRGNDFDVAVFSPRRRKVLEDAMNKSSFVASVSKDKAERIQAFFPEAHVVYTPNGIDVEEWQPTPFEFERALDWKRGIVNNKLCLGIVGHLKAKKGLPLLINALNTPNLRSRFHLLLVGELGEAEQILLEKAEVAYSCYDFLDRYELLAYYPRMDALMIPSFYEGMPNVMLEAGALGVPVIASDIDGMRDVLEHEKDGLLFEAGNITELRDRLFRFDELSQEGRQQLGEQLKYKITTAYTTVQEVDNYLHYFNDLKVTP</sequence>
<dbReference type="RefSeq" id="WP_345371568.1">
    <property type="nucleotide sequence ID" value="NZ_BAABJX010000032.1"/>
</dbReference>
<dbReference type="Pfam" id="PF13692">
    <property type="entry name" value="Glyco_trans_1_4"/>
    <property type="match status" value="1"/>
</dbReference>
<evidence type="ECO:0000313" key="3">
    <source>
        <dbReference type="Proteomes" id="UP001500298"/>
    </source>
</evidence>
<dbReference type="PANTHER" id="PTHR45947">
    <property type="entry name" value="SULFOQUINOVOSYL TRANSFERASE SQD2"/>
    <property type="match status" value="1"/>
</dbReference>
<dbReference type="PANTHER" id="PTHR45947:SF15">
    <property type="entry name" value="TEICHURONIC ACID BIOSYNTHESIS GLYCOSYLTRANSFERASE TUAC-RELATED"/>
    <property type="match status" value="1"/>
</dbReference>
<dbReference type="InterPro" id="IPR028098">
    <property type="entry name" value="Glyco_trans_4-like_N"/>
</dbReference>
<comment type="caution">
    <text evidence="2">The sequence shown here is derived from an EMBL/GenBank/DDBJ whole genome shotgun (WGS) entry which is preliminary data.</text>
</comment>
<dbReference type="Pfam" id="PF13439">
    <property type="entry name" value="Glyco_transf_4"/>
    <property type="match status" value="1"/>
</dbReference>
<dbReference type="Gene3D" id="3.40.50.2000">
    <property type="entry name" value="Glycogen Phosphorylase B"/>
    <property type="match status" value="2"/>
</dbReference>
<dbReference type="Proteomes" id="UP001500298">
    <property type="component" value="Unassembled WGS sequence"/>
</dbReference>